<protein>
    <recommendedName>
        <fullName evidence="4">Dimethylargininase</fullName>
    </recommendedName>
</protein>
<dbReference type="GO" id="GO:0000052">
    <property type="term" value="P:citrulline metabolic process"/>
    <property type="evidence" value="ECO:0007669"/>
    <property type="project" value="TreeGrafter"/>
</dbReference>
<dbReference type="PANTHER" id="PTHR12737:SF9">
    <property type="entry name" value="DIMETHYLARGININASE"/>
    <property type="match status" value="1"/>
</dbReference>
<dbReference type="GO" id="GO:0006525">
    <property type="term" value="P:arginine metabolic process"/>
    <property type="evidence" value="ECO:0007669"/>
    <property type="project" value="TreeGrafter"/>
</dbReference>
<dbReference type="Gene3D" id="3.75.10.10">
    <property type="entry name" value="L-arginine/glycine Amidinotransferase, Chain A"/>
    <property type="match status" value="1"/>
</dbReference>
<dbReference type="GO" id="GO:0016597">
    <property type="term" value="F:amino acid binding"/>
    <property type="evidence" value="ECO:0007669"/>
    <property type="project" value="TreeGrafter"/>
</dbReference>
<evidence type="ECO:0000313" key="3">
    <source>
        <dbReference type="EMBL" id="SVA41821.1"/>
    </source>
</evidence>
<gene>
    <name evidence="3" type="ORF">METZ01_LOCUS94675</name>
</gene>
<dbReference type="PANTHER" id="PTHR12737">
    <property type="entry name" value="DIMETHYLARGININE DIMETHYLAMINOHYDROLASE"/>
    <property type="match status" value="1"/>
</dbReference>
<dbReference type="GO" id="GO:0045429">
    <property type="term" value="P:positive regulation of nitric oxide biosynthetic process"/>
    <property type="evidence" value="ECO:0007669"/>
    <property type="project" value="TreeGrafter"/>
</dbReference>
<accession>A0A381VP33</accession>
<sequence length="253" mass="28119">MQSFTALVRPPGISFPQAISNHPQKKGINYFRALNQHQNYVATLKQIGGKILSLPPEDSLPDSTFVEDTAFVFGETAFLCSTKEKSRRNEVESVAKILKDHLKLLQLKSYLDGGDILSTPEAVYVGLTSRTDAKAAKFLSKQICKKMVSIPVIKGLHLKSAVSYLGNNILLISPERVETSAFKNFKWIEVEERDSYAANCLALGNRVIMPAGFQKVNEKIRQYGFETIELEMSEFEKADGGITCLSLIIPSEN</sequence>
<organism evidence="3">
    <name type="scientific">marine metagenome</name>
    <dbReference type="NCBI Taxonomy" id="408172"/>
    <lineage>
        <taxon>unclassified sequences</taxon>
        <taxon>metagenomes</taxon>
        <taxon>ecological metagenomes</taxon>
    </lineage>
</organism>
<name>A0A381VP33_9ZZZZ</name>
<evidence type="ECO:0008006" key="4">
    <source>
        <dbReference type="Google" id="ProtNLM"/>
    </source>
</evidence>
<dbReference type="EMBL" id="UINC01009322">
    <property type="protein sequence ID" value="SVA41821.1"/>
    <property type="molecule type" value="Genomic_DNA"/>
</dbReference>
<dbReference type="GO" id="GO:0016403">
    <property type="term" value="F:dimethylargininase activity"/>
    <property type="evidence" value="ECO:0007669"/>
    <property type="project" value="TreeGrafter"/>
</dbReference>
<keyword evidence="2" id="KW-0378">Hydrolase</keyword>
<proteinExistence type="inferred from homology"/>
<evidence type="ECO:0000256" key="2">
    <source>
        <dbReference type="ARBA" id="ARBA00022801"/>
    </source>
</evidence>
<dbReference type="SUPFAM" id="SSF55909">
    <property type="entry name" value="Pentein"/>
    <property type="match status" value="1"/>
</dbReference>
<dbReference type="InterPro" id="IPR033199">
    <property type="entry name" value="DDAH-like"/>
</dbReference>
<evidence type="ECO:0000256" key="1">
    <source>
        <dbReference type="ARBA" id="ARBA00008532"/>
    </source>
</evidence>
<dbReference type="AlphaFoldDB" id="A0A381VP33"/>
<reference evidence="3" key="1">
    <citation type="submission" date="2018-05" db="EMBL/GenBank/DDBJ databases">
        <authorList>
            <person name="Lanie J.A."/>
            <person name="Ng W.-L."/>
            <person name="Kazmierczak K.M."/>
            <person name="Andrzejewski T.M."/>
            <person name="Davidsen T.M."/>
            <person name="Wayne K.J."/>
            <person name="Tettelin H."/>
            <person name="Glass J.I."/>
            <person name="Rusch D."/>
            <person name="Podicherti R."/>
            <person name="Tsui H.-C.T."/>
            <person name="Winkler M.E."/>
        </authorList>
    </citation>
    <scope>NUCLEOTIDE SEQUENCE</scope>
</reference>
<comment type="similarity">
    <text evidence="1">Belongs to the DDAH family.</text>
</comment>
<dbReference type="Pfam" id="PF19420">
    <property type="entry name" value="DDAH_eukar"/>
    <property type="match status" value="1"/>
</dbReference>